<dbReference type="EMBL" id="JAIBOA010000007">
    <property type="protein sequence ID" value="MBW8483238.1"/>
    <property type="molecule type" value="Genomic_DNA"/>
</dbReference>
<dbReference type="Proteomes" id="UP000774570">
    <property type="component" value="Unassembled WGS sequence"/>
</dbReference>
<gene>
    <name evidence="2" type="ORF">K1Y72_12715</name>
</gene>
<protein>
    <submittedName>
        <fullName evidence="2">DUF397 domain-containing protein</fullName>
    </submittedName>
</protein>
<name>A0ABS7FS64_9ACTN</name>
<evidence type="ECO:0000313" key="2">
    <source>
        <dbReference type="EMBL" id="MBW8483238.1"/>
    </source>
</evidence>
<sequence length="70" mass="7573">MKRDTHATNWRKSSYSDVPQSDCVEVAPFPEGAAVGTRDSKDPYGPVVSLASTAWRTLLADIKQGAHDLA</sequence>
<feature type="domain" description="DUF397" evidence="1">
    <location>
        <begin position="9"/>
        <end position="63"/>
    </location>
</feature>
<reference evidence="2 3" key="1">
    <citation type="submission" date="2021-07" db="EMBL/GenBank/DDBJ databases">
        <title>Actinomadura sp. PM05-2 isolated from lichen.</title>
        <authorList>
            <person name="Somphong A."/>
            <person name="Phongsopitanun W."/>
            <person name="Tanasupawat S."/>
            <person name="Peongsungnone V."/>
        </authorList>
    </citation>
    <scope>NUCLEOTIDE SEQUENCE [LARGE SCALE GENOMIC DNA]</scope>
    <source>
        <strain evidence="2 3">PM05-2</strain>
    </source>
</reference>
<dbReference type="Pfam" id="PF04149">
    <property type="entry name" value="DUF397"/>
    <property type="match status" value="1"/>
</dbReference>
<evidence type="ECO:0000313" key="3">
    <source>
        <dbReference type="Proteomes" id="UP000774570"/>
    </source>
</evidence>
<comment type="caution">
    <text evidence="2">The sequence shown here is derived from an EMBL/GenBank/DDBJ whole genome shotgun (WGS) entry which is preliminary data.</text>
</comment>
<dbReference type="RefSeq" id="WP_220166327.1">
    <property type="nucleotide sequence ID" value="NZ_JAIBOA010000007.1"/>
</dbReference>
<evidence type="ECO:0000259" key="1">
    <source>
        <dbReference type="Pfam" id="PF04149"/>
    </source>
</evidence>
<proteinExistence type="predicted"/>
<dbReference type="InterPro" id="IPR007278">
    <property type="entry name" value="DUF397"/>
</dbReference>
<accession>A0ABS7FS64</accession>
<keyword evidence="3" id="KW-1185">Reference proteome</keyword>
<organism evidence="2 3">
    <name type="scientific">Actinomadura parmotrematis</name>
    <dbReference type="NCBI Taxonomy" id="2864039"/>
    <lineage>
        <taxon>Bacteria</taxon>
        <taxon>Bacillati</taxon>
        <taxon>Actinomycetota</taxon>
        <taxon>Actinomycetes</taxon>
        <taxon>Streptosporangiales</taxon>
        <taxon>Thermomonosporaceae</taxon>
        <taxon>Actinomadura</taxon>
    </lineage>
</organism>